<evidence type="ECO:0000256" key="1">
    <source>
        <dbReference type="SAM" id="MobiDB-lite"/>
    </source>
</evidence>
<dbReference type="KEGG" id="bgt:106077219"/>
<dbReference type="Proteomes" id="UP000076420">
    <property type="component" value="Unassembled WGS sequence"/>
</dbReference>
<protein>
    <submittedName>
        <fullName evidence="3">Uncharacterized protein</fullName>
    </submittedName>
</protein>
<organism evidence="3 4">
    <name type="scientific">Biomphalaria glabrata</name>
    <name type="common">Bloodfluke planorb</name>
    <name type="synonym">Freshwater snail</name>
    <dbReference type="NCBI Taxonomy" id="6526"/>
    <lineage>
        <taxon>Eukaryota</taxon>
        <taxon>Metazoa</taxon>
        <taxon>Spiralia</taxon>
        <taxon>Lophotrochozoa</taxon>
        <taxon>Mollusca</taxon>
        <taxon>Gastropoda</taxon>
        <taxon>Heterobranchia</taxon>
        <taxon>Euthyneura</taxon>
        <taxon>Panpulmonata</taxon>
        <taxon>Hygrophila</taxon>
        <taxon>Lymnaeoidea</taxon>
        <taxon>Planorbidae</taxon>
        <taxon>Biomphalaria</taxon>
    </lineage>
</organism>
<evidence type="ECO:0000256" key="2">
    <source>
        <dbReference type="SAM" id="Phobius"/>
    </source>
</evidence>
<sequence length="104" mass="11513">TDSFTFSVSNFFIGFWIGVAVALAIGTVILLIRKIYLKRKLTPKTAQNVYEDLPKENLADVSVVLTNPVYDHSMPNTTDEPGKSKTASYDEIVLEDTGTSQENI</sequence>
<keyword evidence="2" id="KW-1133">Transmembrane helix</keyword>
<keyword evidence="2" id="KW-0812">Transmembrane</keyword>
<name>A0A2C9L4H7_BIOGL</name>
<evidence type="ECO:0000313" key="4">
    <source>
        <dbReference type="Proteomes" id="UP000076420"/>
    </source>
</evidence>
<dbReference type="VEuPathDB" id="VectorBase:BGLAX_042684"/>
<proteinExistence type="predicted"/>
<gene>
    <name evidence="3" type="primary">106077219</name>
</gene>
<keyword evidence="2" id="KW-0472">Membrane</keyword>
<evidence type="ECO:0000313" key="3">
    <source>
        <dbReference type="EnsemblMetazoa" id="BGLB026864-PA"/>
    </source>
</evidence>
<accession>A0A2C9L4H7</accession>
<dbReference type="AlphaFoldDB" id="A0A2C9L4H7"/>
<feature type="transmembrane region" description="Helical" evidence="2">
    <location>
        <begin position="12"/>
        <end position="32"/>
    </location>
</feature>
<feature type="region of interest" description="Disordered" evidence="1">
    <location>
        <begin position="71"/>
        <end position="104"/>
    </location>
</feature>
<dbReference type="EnsemblMetazoa" id="BGLB026864-RA">
    <property type="protein sequence ID" value="BGLB026864-PA"/>
    <property type="gene ID" value="BGLB026864"/>
</dbReference>
<reference evidence="3" key="1">
    <citation type="submission" date="2020-05" db="UniProtKB">
        <authorList>
            <consortium name="EnsemblMetazoa"/>
        </authorList>
    </citation>
    <scope>IDENTIFICATION</scope>
    <source>
        <strain evidence="3">BB02</strain>
    </source>
</reference>
<dbReference type="VEuPathDB" id="VectorBase:BGLB026864"/>